<reference evidence="11 12" key="1">
    <citation type="submission" date="2018-10" db="EMBL/GenBank/DDBJ databases">
        <title>Genomic Encyclopedia of Archaeal and Bacterial Type Strains, Phase II (KMG-II): from individual species to whole genera.</title>
        <authorList>
            <person name="Goeker M."/>
        </authorList>
    </citation>
    <scope>NUCLEOTIDE SEQUENCE [LARGE SCALE GENOMIC DNA]</scope>
    <source>
        <strain evidence="11 12">NSB1</strain>
    </source>
</reference>
<dbReference type="SUPFAM" id="SSF52172">
    <property type="entry name" value="CheY-like"/>
    <property type="match status" value="1"/>
</dbReference>
<dbReference type="EC" id="2.7.13.3" evidence="2"/>
<feature type="modified residue" description="4-aspartylphosphate" evidence="6">
    <location>
        <position position="630"/>
    </location>
</feature>
<dbReference type="SUPFAM" id="SSF55874">
    <property type="entry name" value="ATPase domain of HSP90 chaperone/DNA topoisomerase II/histidine kinase"/>
    <property type="match status" value="1"/>
</dbReference>
<evidence type="ECO:0000313" key="12">
    <source>
        <dbReference type="Proteomes" id="UP000269493"/>
    </source>
</evidence>
<dbReference type="InterPro" id="IPR001789">
    <property type="entry name" value="Sig_transdc_resp-reg_receiver"/>
</dbReference>
<feature type="transmembrane region" description="Helical" evidence="8">
    <location>
        <begin position="12"/>
        <end position="31"/>
    </location>
</feature>
<dbReference type="SUPFAM" id="SSF47384">
    <property type="entry name" value="Homodimeric domain of signal transducing histidine kinase"/>
    <property type="match status" value="1"/>
</dbReference>
<dbReference type="FunFam" id="3.30.565.10:FF:000010">
    <property type="entry name" value="Sensor histidine kinase RcsC"/>
    <property type="match status" value="1"/>
</dbReference>
<evidence type="ECO:0000256" key="7">
    <source>
        <dbReference type="SAM" id="Coils"/>
    </source>
</evidence>
<dbReference type="SUPFAM" id="SSF47226">
    <property type="entry name" value="Histidine-containing phosphotransfer domain, HPT domain"/>
    <property type="match status" value="1"/>
</dbReference>
<comment type="catalytic activity">
    <reaction evidence="1">
        <text>ATP + protein L-histidine = ADP + protein N-phospho-L-histidine.</text>
        <dbReference type="EC" id="2.7.13.3"/>
    </reaction>
</comment>
<dbReference type="GO" id="GO:0000155">
    <property type="term" value="F:phosphorelay sensor kinase activity"/>
    <property type="evidence" value="ECO:0007669"/>
    <property type="project" value="InterPro"/>
</dbReference>
<dbReference type="InterPro" id="IPR004358">
    <property type="entry name" value="Sig_transdc_His_kin-like_C"/>
</dbReference>
<dbReference type="OrthoDB" id="1046984at2"/>
<accession>A0A495VPU8</accession>
<evidence type="ECO:0000256" key="6">
    <source>
        <dbReference type="PROSITE-ProRule" id="PRU00169"/>
    </source>
</evidence>
<evidence type="ECO:0000256" key="5">
    <source>
        <dbReference type="ARBA" id="ARBA00022777"/>
    </source>
</evidence>
<dbReference type="Gene3D" id="3.30.565.10">
    <property type="entry name" value="Histidine kinase-like ATPase, C-terminal domain"/>
    <property type="match status" value="1"/>
</dbReference>
<evidence type="ECO:0000259" key="9">
    <source>
        <dbReference type="PROSITE" id="PS50109"/>
    </source>
</evidence>
<dbReference type="Pfam" id="PF02518">
    <property type="entry name" value="HATPase_c"/>
    <property type="match status" value="1"/>
</dbReference>
<keyword evidence="5 11" id="KW-0418">Kinase</keyword>
<dbReference type="PROSITE" id="PS50109">
    <property type="entry name" value="HIS_KIN"/>
    <property type="match status" value="1"/>
</dbReference>
<dbReference type="EMBL" id="RBXN01000007">
    <property type="protein sequence ID" value="RKT50453.1"/>
    <property type="molecule type" value="Genomic_DNA"/>
</dbReference>
<evidence type="ECO:0000256" key="4">
    <source>
        <dbReference type="ARBA" id="ARBA00022679"/>
    </source>
</evidence>
<keyword evidence="8" id="KW-0812">Transmembrane</keyword>
<dbReference type="Pfam" id="PF00512">
    <property type="entry name" value="HisKA"/>
    <property type="match status" value="1"/>
</dbReference>
<keyword evidence="8" id="KW-1133">Transmembrane helix</keyword>
<dbReference type="PROSITE" id="PS50110">
    <property type="entry name" value="RESPONSE_REGULATORY"/>
    <property type="match status" value="1"/>
</dbReference>
<dbReference type="CDD" id="cd00082">
    <property type="entry name" value="HisKA"/>
    <property type="match status" value="1"/>
</dbReference>
<dbReference type="AlphaFoldDB" id="A0A495VPU8"/>
<dbReference type="InterPro" id="IPR036890">
    <property type="entry name" value="HATPase_C_sf"/>
</dbReference>
<evidence type="ECO:0000256" key="8">
    <source>
        <dbReference type="SAM" id="Phobius"/>
    </source>
</evidence>
<dbReference type="Gene3D" id="1.20.120.160">
    <property type="entry name" value="HPT domain"/>
    <property type="match status" value="1"/>
</dbReference>
<dbReference type="CDD" id="cd17546">
    <property type="entry name" value="REC_hyHK_CKI1_RcsC-like"/>
    <property type="match status" value="1"/>
</dbReference>
<dbReference type="InterPro" id="IPR036097">
    <property type="entry name" value="HisK_dim/P_sf"/>
</dbReference>
<dbReference type="Gene3D" id="3.40.50.2300">
    <property type="match status" value="1"/>
</dbReference>
<organism evidence="11 12">
    <name type="scientific">Coprobacter fastidiosus NSB1 = JCM 33896</name>
    <dbReference type="NCBI Taxonomy" id="1349822"/>
    <lineage>
        <taxon>Bacteria</taxon>
        <taxon>Pseudomonadati</taxon>
        <taxon>Bacteroidota</taxon>
        <taxon>Bacteroidia</taxon>
        <taxon>Bacteroidales</taxon>
        <taxon>Barnesiellaceae</taxon>
        <taxon>Coprobacter</taxon>
    </lineage>
</organism>
<dbReference type="SMART" id="SM00387">
    <property type="entry name" value="HATPase_c"/>
    <property type="match status" value="1"/>
</dbReference>
<sequence>MFRLFKEIRVKILIGYLLLIVIAFFSVFFLFDKFSRLSLPDEEEGAMRSKRSLISETLALLYESEGDLQALSSGHVRNSRHYRQTFDKMYRNLDSLKQLVTDTLQKQRMDSIIVLLTEKESNSLAWLRLRRNADVGNLYEQNIQREITRRDSVVKSVQIRKKIVVKQDTLTVRNPRKSFFKRLADAFSTRKEDENTVYSQSQQLITDTVVQPYNAADTIANIFSDIQYAVFDQQKELQNRVTRRSEALRYNNQILLVKINNLVRAFEQEELDRSLARYQDRDQVMRHSVQVVGGIAVFSLILIVLFIIFIWKDISRSNRYRRELEESNRRAEELLKSREQLMLTITHDIKAPLSSIIGYIDLLSGHIRESRAKYYLENMKSSSDHLLQLVTDLLDYHRLDSDKMEIHDVPFEPYRFFCEIGDSFIPVAGKKNLELITEIDKDLQGAYLGDPFRIRQVVNNLLSNAIKFTEKGSVALRVKLLGSRLKIQVEDTGMGIAEDDRERIFKEFTRLPGAQGAEGFGLGLSITKKLVLLLGGKISVDSTLEQGTCFTVIIPFKKTDMVIPEETAEESAVLDMGKNVRCLLVDDDRLQLELTASLMKRYNFSCVCCEHPKEVLGLLSDQKFDFVFTDIQMPELSGFELVRLIRASDLPEVRSIPVVALTARSNMSDNEFLSAGFTSHLNKPFTGKELYDLVVRYYPDYISDLYTEETVHNPEEELRFSALLAFAGDDKDAANEILASFVSETRQNLERFKSARQDKDMSTISAVSHKLIPLFTLLEHRECTDILIELEKIKGEFNFEIDQKCQLVETYIVNTISEAERYITLHN</sequence>
<dbReference type="PANTHER" id="PTHR43047">
    <property type="entry name" value="TWO-COMPONENT HISTIDINE PROTEIN KINASE"/>
    <property type="match status" value="1"/>
</dbReference>
<comment type="caution">
    <text evidence="11">The sequence shown here is derived from an EMBL/GenBank/DDBJ whole genome shotgun (WGS) entry which is preliminary data.</text>
</comment>
<keyword evidence="12" id="KW-1185">Reference proteome</keyword>
<name>A0A495VPU8_9BACT</name>
<dbReference type="InterPro" id="IPR005467">
    <property type="entry name" value="His_kinase_dom"/>
</dbReference>
<dbReference type="GO" id="GO:0009927">
    <property type="term" value="F:histidine phosphotransfer kinase activity"/>
    <property type="evidence" value="ECO:0007669"/>
    <property type="project" value="TreeGrafter"/>
</dbReference>
<evidence type="ECO:0000256" key="1">
    <source>
        <dbReference type="ARBA" id="ARBA00000085"/>
    </source>
</evidence>
<keyword evidence="3 6" id="KW-0597">Phosphoprotein</keyword>
<dbReference type="PRINTS" id="PR00344">
    <property type="entry name" value="BCTRLSENSOR"/>
</dbReference>
<feature type="domain" description="Histidine kinase" evidence="9">
    <location>
        <begin position="344"/>
        <end position="558"/>
    </location>
</feature>
<gene>
    <name evidence="11" type="ORF">BC742_1987</name>
</gene>
<feature type="domain" description="Response regulatory" evidence="10">
    <location>
        <begin position="581"/>
        <end position="698"/>
    </location>
</feature>
<dbReference type="Pfam" id="PF00072">
    <property type="entry name" value="Response_reg"/>
    <property type="match status" value="1"/>
</dbReference>
<dbReference type="InterPro" id="IPR003661">
    <property type="entry name" value="HisK_dim/P_dom"/>
</dbReference>
<dbReference type="FunFam" id="1.10.287.130:FF:000120">
    <property type="entry name" value="RteA, two-component system histidine kinase, with response regulator receiver domain"/>
    <property type="match status" value="1"/>
</dbReference>
<evidence type="ECO:0000256" key="2">
    <source>
        <dbReference type="ARBA" id="ARBA00012438"/>
    </source>
</evidence>
<dbReference type="Gene3D" id="1.10.287.130">
    <property type="match status" value="1"/>
</dbReference>
<dbReference type="SMART" id="SM00388">
    <property type="entry name" value="HisKA"/>
    <property type="match status" value="1"/>
</dbReference>
<keyword evidence="7" id="KW-0175">Coiled coil</keyword>
<proteinExistence type="predicted"/>
<dbReference type="GO" id="GO:0005886">
    <property type="term" value="C:plasma membrane"/>
    <property type="evidence" value="ECO:0007669"/>
    <property type="project" value="TreeGrafter"/>
</dbReference>
<feature type="coiled-coil region" evidence="7">
    <location>
        <begin position="317"/>
        <end position="344"/>
    </location>
</feature>
<dbReference type="InterPro" id="IPR003594">
    <property type="entry name" value="HATPase_dom"/>
</dbReference>
<evidence type="ECO:0000256" key="3">
    <source>
        <dbReference type="ARBA" id="ARBA00022553"/>
    </source>
</evidence>
<protein>
    <recommendedName>
        <fullName evidence="2">histidine kinase</fullName>
        <ecNumber evidence="2">2.7.13.3</ecNumber>
    </recommendedName>
</protein>
<dbReference type="InterPro" id="IPR036641">
    <property type="entry name" value="HPT_dom_sf"/>
</dbReference>
<dbReference type="CDD" id="cd16922">
    <property type="entry name" value="HATPase_EvgS-ArcB-TorS-like"/>
    <property type="match status" value="1"/>
</dbReference>
<dbReference type="PANTHER" id="PTHR43047:SF72">
    <property type="entry name" value="OSMOSENSING HISTIDINE PROTEIN KINASE SLN1"/>
    <property type="match status" value="1"/>
</dbReference>
<dbReference type="Proteomes" id="UP000269493">
    <property type="component" value="Unassembled WGS sequence"/>
</dbReference>
<keyword evidence="8" id="KW-0472">Membrane</keyword>
<evidence type="ECO:0000313" key="11">
    <source>
        <dbReference type="EMBL" id="RKT50453.1"/>
    </source>
</evidence>
<keyword evidence="4" id="KW-0808">Transferase</keyword>
<feature type="transmembrane region" description="Helical" evidence="8">
    <location>
        <begin position="291"/>
        <end position="311"/>
    </location>
</feature>
<dbReference type="InterPro" id="IPR011006">
    <property type="entry name" value="CheY-like_superfamily"/>
</dbReference>
<evidence type="ECO:0000259" key="10">
    <source>
        <dbReference type="PROSITE" id="PS50110"/>
    </source>
</evidence>
<dbReference type="SMART" id="SM00448">
    <property type="entry name" value="REC"/>
    <property type="match status" value="1"/>
</dbReference>